<evidence type="ECO:0000259" key="6">
    <source>
        <dbReference type="PROSITE" id="PS51695"/>
    </source>
</evidence>
<dbReference type="GO" id="GO:0004175">
    <property type="term" value="F:endopeptidase activity"/>
    <property type="evidence" value="ECO:0007669"/>
    <property type="project" value="TreeGrafter"/>
</dbReference>
<keyword evidence="2" id="KW-0378">Hydrolase</keyword>
<name>A0A8F5BMK5_SACSH</name>
<dbReference type="GO" id="GO:0008240">
    <property type="term" value="F:tripeptidyl-peptidase activity"/>
    <property type="evidence" value="ECO:0007669"/>
    <property type="project" value="TreeGrafter"/>
</dbReference>
<dbReference type="GO" id="GO:0006508">
    <property type="term" value="P:proteolysis"/>
    <property type="evidence" value="ECO:0007669"/>
    <property type="project" value="UniProtKB-KW"/>
</dbReference>
<dbReference type="PIRSF" id="PIRSF032623">
    <property type="entry name" value="Peptidase_SSO2181_prd"/>
    <property type="match status" value="1"/>
</dbReference>
<dbReference type="RefSeq" id="WP_218267128.1">
    <property type="nucleotide sequence ID" value="NZ_CP077717.1"/>
</dbReference>
<keyword evidence="5" id="KW-0472">Membrane</keyword>
<dbReference type="PANTHER" id="PTHR14218">
    <property type="entry name" value="PROTEASE S8 TRIPEPTIDYL PEPTIDASE I CLN2"/>
    <property type="match status" value="1"/>
</dbReference>
<dbReference type="FunFam" id="3.40.50.200:FF:000027">
    <property type="entry name" value="Peptidase S53 propeptide"/>
    <property type="match status" value="1"/>
</dbReference>
<evidence type="ECO:0000256" key="5">
    <source>
        <dbReference type="SAM" id="Phobius"/>
    </source>
</evidence>
<keyword evidence="1 7" id="KW-0645">Protease</keyword>
<keyword evidence="3" id="KW-0720">Serine protease</keyword>
<keyword evidence="4" id="KW-0865">Zymogen</keyword>
<dbReference type="SMART" id="SM00944">
    <property type="entry name" value="Pro-kuma_activ"/>
    <property type="match status" value="1"/>
</dbReference>
<dbReference type="PROSITE" id="PS00138">
    <property type="entry name" value="SUBTILASE_SER"/>
    <property type="match status" value="1"/>
</dbReference>
<dbReference type="InterPro" id="IPR030400">
    <property type="entry name" value="Sedolisin_dom"/>
</dbReference>
<dbReference type="InterPro" id="IPR023828">
    <property type="entry name" value="Peptidase_S8_Ser-AS"/>
</dbReference>
<dbReference type="CDD" id="cd11377">
    <property type="entry name" value="Pro-peptidase_S53"/>
    <property type="match status" value="1"/>
</dbReference>
<dbReference type="Pfam" id="PF09286">
    <property type="entry name" value="Pro-kuma_activ"/>
    <property type="match status" value="1"/>
</dbReference>
<dbReference type="PANTHER" id="PTHR14218:SF15">
    <property type="entry name" value="TRIPEPTIDYL-PEPTIDASE 1"/>
    <property type="match status" value="1"/>
</dbReference>
<dbReference type="InterPro" id="IPR015366">
    <property type="entry name" value="S53_propep"/>
</dbReference>
<evidence type="ECO:0000256" key="1">
    <source>
        <dbReference type="ARBA" id="ARBA00022670"/>
    </source>
</evidence>
<evidence type="ECO:0000256" key="4">
    <source>
        <dbReference type="ARBA" id="ARBA00023145"/>
    </source>
</evidence>
<keyword evidence="5" id="KW-0812">Transmembrane</keyword>
<dbReference type="InterPro" id="IPR017001">
    <property type="entry name" value="Pept_S53_physarolisin-II_arc"/>
</dbReference>
<feature type="transmembrane region" description="Helical" evidence="5">
    <location>
        <begin position="1282"/>
        <end position="1304"/>
    </location>
</feature>
<dbReference type="KEGG" id="sshi:J5U23_00938"/>
<evidence type="ECO:0000256" key="3">
    <source>
        <dbReference type="ARBA" id="ARBA00022825"/>
    </source>
</evidence>
<accession>A0A8F5BMK5</accession>
<feature type="domain" description="Peptidase S53" evidence="6">
    <location>
        <begin position="208"/>
        <end position="585"/>
    </location>
</feature>
<protein>
    <submittedName>
        <fullName evidence="7">Protease related protein</fullName>
    </submittedName>
</protein>
<dbReference type="PROSITE" id="PS51695">
    <property type="entry name" value="SEDOLISIN"/>
    <property type="match status" value="1"/>
</dbReference>
<evidence type="ECO:0000256" key="2">
    <source>
        <dbReference type="ARBA" id="ARBA00022801"/>
    </source>
</evidence>
<proteinExistence type="predicted"/>
<dbReference type="GeneID" id="65562533"/>
<reference evidence="7" key="1">
    <citation type="journal article" date="2021" name="Environ. Microbiol.">
        <title>New insights into the diversity and evolution of the archaeal mobilome from three complete genomes of Saccharolobus shibatae.</title>
        <authorList>
            <person name="Medvedeva S."/>
            <person name="Brandt D."/>
            <person name="Cvirkaite-Krupovic V."/>
            <person name="Liu Y."/>
            <person name="Severinov K."/>
            <person name="Ishino S."/>
            <person name="Ishino Y."/>
            <person name="Prangishvili D."/>
            <person name="Kalinowski J."/>
            <person name="Krupovic M."/>
        </authorList>
    </citation>
    <scope>NUCLEOTIDE SEQUENCE</scope>
    <source>
        <strain evidence="7">B12</strain>
    </source>
</reference>
<evidence type="ECO:0000313" key="7">
    <source>
        <dbReference type="EMBL" id="QXJ28070.1"/>
    </source>
</evidence>
<sequence>MERRIIQVIVISTFLLISVLFPLLSLAYSTTSVNPSYPQSSIISSLPSNTNIILSFFIPPKNLNELYLVTQEVANHQIKPLSNAQLISMFSNQEKVNETIEYLESKGFAIVYKSPFEVMAEAPISLVSSVFETSFVVAKSASGEIYYKPAGNVKIPSVLDNVLIGGLTNFTNVSLPLIQLGKLENGNLIPNKQVYSSFVYTFQFSATWYTPKVIEGAYNITPLLNSTADKKVTIAVIDAYGDPEIYQDVNLFDAKFGLPSINLTVLPVGPYNPENGLFTGWFQEVALDVEAAHAAAPYSNILLVVAPSATLEGLFSAIDIVVSEDLAQVVSMSWGLPGILFGASGFYAVFNGIAFPNYPYYDYYFELGSAEGITFLASSGDLGAYNDLPTVYGSANYPASSPFVTAVGGTSLFANIINGYISTYNATGDYGTEIAWSVNPLYFGVVQGTVSSGGGYSQLFPAPWYQRYVTHSNYRAIPDVAADANPYTGFVIYALGQEAVIGGTSLSAPLWAGIIADIDGIVGHPLGLVNPVLYEIYQNTTLYHEAFHPISLGYNGYYYANSSYNLVTGLGSPNAGMLGIIIKHLLSKSLAISVSTFELGVFQPWYFYGSTFTIDAYITYPNNTIVSQGSFNAYIYTDEGYLSTVPLSFNGTYWVGNYTITPNDPPNIWEIVINGSSGQFTGVGTVEVDVGESINIVSPIPYPFNFPIPYNSPFGIEAWIYYPNGTPVVNQSVTAYLVSSSGKLLASIPLLMMAPGLYEGNYALLPPLPQGTYLLIINDSYGSAFSYVYFGEYNFGAILTPINDGFPAASPGQNITIIDEVLTPELTGIFTSNVTAYIYNQNGNPIGQVKLTPAPDIIQFGVYLLFFLYYANFTIPFDASPGFYNVVIQSVSNTSTGLVKANFVTSFYVSPANLTLNVKVNSVVYEGEVLKIYANITYPNGTPVKYGMFTATVLPTSLNYEQLIIGFQAGIPLQYNSTLGEWVGIYEIPSIFYGSIFQGSSVYSLAGPWNVIVSGVSWDGYNLYSTPSSFNFVNVMPYTFINNIIINSKSLDSPLLLKINSTTYMLSNVKSNNVTINGMNVILDNVIANTITVKNSNVMISSSSINQLVLENSSVSIIESKVGGNNIAVVANDSNVTIASSIIQNSRYAFLQPNSVIILSGVSMYNVTDLSAIPAPKITYLSTTNVTVSKESIIVSITGEYLRLLGVSMNNKPVSYSVVSSSPSSISLSIPFNASQFSDGQYVFTVSVSDGLPYNLTFNILNNYHLVTVQGRIITLQGSVNLLTAIAIISLIIAIIAIILLFVFMRRR</sequence>
<keyword evidence="5" id="KW-1133">Transmembrane helix</keyword>
<evidence type="ECO:0000313" key="8">
    <source>
        <dbReference type="Proteomes" id="UP000694018"/>
    </source>
</evidence>
<dbReference type="CDD" id="cd04056">
    <property type="entry name" value="Peptidases_S53"/>
    <property type="match status" value="1"/>
</dbReference>
<organism evidence="7 8">
    <name type="scientific">Saccharolobus shibatae (strain ATCC 51178 / DSM 5389 / JCM 8931 / NBRC 15437 / B12)</name>
    <name type="common">Sulfolobus shibatae</name>
    <dbReference type="NCBI Taxonomy" id="523848"/>
    <lineage>
        <taxon>Archaea</taxon>
        <taxon>Thermoproteota</taxon>
        <taxon>Thermoprotei</taxon>
        <taxon>Sulfolobales</taxon>
        <taxon>Sulfolobaceae</taxon>
        <taxon>Saccharolobus</taxon>
    </lineage>
</organism>
<dbReference type="Proteomes" id="UP000694018">
    <property type="component" value="Chromosome"/>
</dbReference>
<dbReference type="EMBL" id="CP077717">
    <property type="protein sequence ID" value="QXJ28070.1"/>
    <property type="molecule type" value="Genomic_DNA"/>
</dbReference>
<dbReference type="OrthoDB" id="56693at2157"/>
<dbReference type="InterPro" id="IPR050819">
    <property type="entry name" value="Tripeptidyl-peptidase_I"/>
</dbReference>
<gene>
    <name evidence="7" type="ORF">J5U23_00938</name>
</gene>